<dbReference type="InterPro" id="IPR000456">
    <property type="entry name" value="Ribosomal_bL17"/>
</dbReference>
<comment type="similarity">
    <text evidence="1">Belongs to the bacterial ribosomal protein bL17 family.</text>
</comment>
<dbReference type="FunFam" id="3.90.1030.10:FF:000009">
    <property type="entry name" value="39S ribosomal protein L17, mitochondrial"/>
    <property type="match status" value="1"/>
</dbReference>
<evidence type="ECO:0000256" key="2">
    <source>
        <dbReference type="ARBA" id="ARBA00022980"/>
    </source>
</evidence>
<feature type="non-terminal residue" evidence="6">
    <location>
        <position position="184"/>
    </location>
</feature>
<evidence type="ECO:0000256" key="1">
    <source>
        <dbReference type="ARBA" id="ARBA00008777"/>
    </source>
</evidence>
<dbReference type="EMBL" id="KK113587">
    <property type="protein sequence ID" value="KFM60525.1"/>
    <property type="molecule type" value="Genomic_DNA"/>
</dbReference>
<sequence length="184" mass="21427">MAEVAKLVSRVKYNVKPRHRNLKNVDGPLGRINKLKRTVTALFKYERIELFLPRCDEVRGYAERLITEAIRHGDKHPPTMDMANFWLEDKQMLHKLFKVLVPRFQNTTNTTFTKMYLIPDKCHLAAELKRANFMQACVLELRGNPYPPMPSKPKPNTESLTNILLKEASKEFKKMKLNSESKNS</sequence>
<dbReference type="Gene3D" id="3.90.1030.10">
    <property type="entry name" value="Ribosomal protein L17"/>
    <property type="match status" value="1"/>
</dbReference>
<evidence type="ECO:0000313" key="6">
    <source>
        <dbReference type="EMBL" id="KFM60525.1"/>
    </source>
</evidence>
<dbReference type="GO" id="GO:0006412">
    <property type="term" value="P:translation"/>
    <property type="evidence" value="ECO:0007669"/>
    <property type="project" value="InterPro"/>
</dbReference>
<dbReference type="GO" id="GO:0003735">
    <property type="term" value="F:structural constituent of ribosome"/>
    <property type="evidence" value="ECO:0007669"/>
    <property type="project" value="InterPro"/>
</dbReference>
<evidence type="ECO:0000256" key="4">
    <source>
        <dbReference type="ARBA" id="ARBA00035290"/>
    </source>
</evidence>
<dbReference type="Pfam" id="PF01196">
    <property type="entry name" value="Ribosomal_L17"/>
    <property type="match status" value="1"/>
</dbReference>
<dbReference type="SUPFAM" id="SSF64263">
    <property type="entry name" value="Prokaryotic ribosomal protein L17"/>
    <property type="match status" value="1"/>
</dbReference>
<dbReference type="Proteomes" id="UP000054359">
    <property type="component" value="Unassembled WGS sequence"/>
</dbReference>
<keyword evidence="2 6" id="KW-0689">Ribosomal protein</keyword>
<organism evidence="6 7">
    <name type="scientific">Stegodyphus mimosarum</name>
    <name type="common">African social velvet spider</name>
    <dbReference type="NCBI Taxonomy" id="407821"/>
    <lineage>
        <taxon>Eukaryota</taxon>
        <taxon>Metazoa</taxon>
        <taxon>Ecdysozoa</taxon>
        <taxon>Arthropoda</taxon>
        <taxon>Chelicerata</taxon>
        <taxon>Arachnida</taxon>
        <taxon>Araneae</taxon>
        <taxon>Araneomorphae</taxon>
        <taxon>Entelegynae</taxon>
        <taxon>Eresoidea</taxon>
        <taxon>Eresidae</taxon>
        <taxon>Stegodyphus</taxon>
    </lineage>
</organism>
<dbReference type="OMA" id="HKPTMEM"/>
<dbReference type="STRING" id="407821.A0A087T5Y6"/>
<dbReference type="PANTHER" id="PTHR14413:SF16">
    <property type="entry name" value="LARGE RIBOSOMAL SUBUNIT PROTEIN BL17M"/>
    <property type="match status" value="1"/>
</dbReference>
<keyword evidence="3" id="KW-0687">Ribonucleoprotein</keyword>
<dbReference type="PANTHER" id="PTHR14413">
    <property type="entry name" value="RIBOSOMAL PROTEIN L17"/>
    <property type="match status" value="1"/>
</dbReference>
<dbReference type="GO" id="GO:0005762">
    <property type="term" value="C:mitochondrial large ribosomal subunit"/>
    <property type="evidence" value="ECO:0007669"/>
    <property type="project" value="TreeGrafter"/>
</dbReference>
<proteinExistence type="inferred from homology"/>
<evidence type="ECO:0000256" key="3">
    <source>
        <dbReference type="ARBA" id="ARBA00023274"/>
    </source>
</evidence>
<protein>
    <recommendedName>
        <fullName evidence="4">Large ribosomal subunit protein bL17m</fullName>
    </recommendedName>
    <alternativeName>
        <fullName evidence="5">39S ribosomal protein L17, mitochondrial</fullName>
    </alternativeName>
</protein>
<accession>A0A087T5Y6</accession>
<evidence type="ECO:0000256" key="5">
    <source>
        <dbReference type="ARBA" id="ARBA00035413"/>
    </source>
</evidence>
<reference evidence="6 7" key="1">
    <citation type="submission" date="2013-11" db="EMBL/GenBank/DDBJ databases">
        <title>Genome sequencing of Stegodyphus mimosarum.</title>
        <authorList>
            <person name="Bechsgaard J."/>
        </authorList>
    </citation>
    <scope>NUCLEOTIDE SEQUENCE [LARGE SCALE GENOMIC DNA]</scope>
</reference>
<evidence type="ECO:0000313" key="7">
    <source>
        <dbReference type="Proteomes" id="UP000054359"/>
    </source>
</evidence>
<dbReference type="OrthoDB" id="275000at2759"/>
<gene>
    <name evidence="6" type="ORF">X975_18370</name>
</gene>
<keyword evidence="7" id="KW-1185">Reference proteome</keyword>
<dbReference type="InterPro" id="IPR036373">
    <property type="entry name" value="Ribosomal_bL17_sf"/>
</dbReference>
<dbReference type="AlphaFoldDB" id="A0A087T5Y6"/>
<name>A0A087T5Y6_STEMI</name>